<name>A0A813NUK1_9BILA</name>
<dbReference type="SUPFAM" id="SSF57302">
    <property type="entry name" value="Snake toxin-like"/>
    <property type="match status" value="1"/>
</dbReference>
<keyword evidence="3" id="KW-1185">Reference proteome</keyword>
<evidence type="ECO:0000313" key="3">
    <source>
        <dbReference type="Proteomes" id="UP000663879"/>
    </source>
</evidence>
<evidence type="ECO:0000313" key="2">
    <source>
        <dbReference type="EMBL" id="CAF0743351.1"/>
    </source>
</evidence>
<feature type="signal peptide" evidence="1">
    <location>
        <begin position="1"/>
        <end position="25"/>
    </location>
</feature>
<sequence>MLSIKFFSAFISLLVIFGSITPGLSLKCAVCKKCPGAKHGNKDSFEQPTVQECSPEEKYCMRAIQTVQLKKMAQLKFINQGCVSQCSNSTAPDLKVTCCQQDECNLAKPKNQKKNNKQNSKKAKSG</sequence>
<dbReference type="EMBL" id="CAJNOC010000313">
    <property type="protein sequence ID" value="CAF0743351.1"/>
    <property type="molecule type" value="Genomic_DNA"/>
</dbReference>
<organism evidence="2 3">
    <name type="scientific">Brachionus calyciflorus</name>
    <dbReference type="NCBI Taxonomy" id="104777"/>
    <lineage>
        <taxon>Eukaryota</taxon>
        <taxon>Metazoa</taxon>
        <taxon>Spiralia</taxon>
        <taxon>Gnathifera</taxon>
        <taxon>Rotifera</taxon>
        <taxon>Eurotatoria</taxon>
        <taxon>Monogononta</taxon>
        <taxon>Pseudotrocha</taxon>
        <taxon>Ploima</taxon>
        <taxon>Brachionidae</taxon>
        <taxon>Brachionus</taxon>
    </lineage>
</organism>
<protein>
    <submittedName>
        <fullName evidence="2">Uncharacterized protein</fullName>
    </submittedName>
</protein>
<dbReference type="Proteomes" id="UP000663879">
    <property type="component" value="Unassembled WGS sequence"/>
</dbReference>
<gene>
    <name evidence="2" type="ORF">OXX778_LOCUS3513</name>
</gene>
<accession>A0A813NUK1</accession>
<comment type="caution">
    <text evidence="2">The sequence shown here is derived from an EMBL/GenBank/DDBJ whole genome shotgun (WGS) entry which is preliminary data.</text>
</comment>
<keyword evidence="1" id="KW-0732">Signal</keyword>
<dbReference type="Gene3D" id="2.10.60.10">
    <property type="entry name" value="CD59"/>
    <property type="match status" value="1"/>
</dbReference>
<dbReference type="InterPro" id="IPR045860">
    <property type="entry name" value="Snake_toxin-like_sf"/>
</dbReference>
<proteinExistence type="predicted"/>
<evidence type="ECO:0000256" key="1">
    <source>
        <dbReference type="SAM" id="SignalP"/>
    </source>
</evidence>
<feature type="chain" id="PRO_5032998063" evidence="1">
    <location>
        <begin position="26"/>
        <end position="126"/>
    </location>
</feature>
<reference evidence="2" key="1">
    <citation type="submission" date="2021-02" db="EMBL/GenBank/DDBJ databases">
        <authorList>
            <person name="Nowell W R."/>
        </authorList>
    </citation>
    <scope>NUCLEOTIDE SEQUENCE</scope>
    <source>
        <strain evidence="2">Ploen Becks lab</strain>
    </source>
</reference>
<dbReference type="AlphaFoldDB" id="A0A813NUK1"/>